<dbReference type="HOGENOM" id="CLU_084805_0_0_1"/>
<gene>
    <name evidence="1" type="ORF">H103_04378</name>
</gene>
<evidence type="ECO:0000313" key="1">
    <source>
        <dbReference type="EMBL" id="EZF52500.1"/>
    </source>
</evidence>
<reference evidence="1" key="1">
    <citation type="submission" date="2014-02" db="EMBL/GenBank/DDBJ databases">
        <title>The Genome Sequence of Trichophyton rubrum (morphotype fischeri) CBS 288.86.</title>
        <authorList>
            <consortium name="The Broad Institute Genomics Platform"/>
            <person name="Cuomo C.A."/>
            <person name="White T.C."/>
            <person name="Graser Y."/>
            <person name="Martinez-Rossi N."/>
            <person name="Heitman J."/>
            <person name="Young S.K."/>
            <person name="Zeng Q."/>
            <person name="Gargeya S."/>
            <person name="Abouelleil A."/>
            <person name="Alvarado L."/>
            <person name="Chapman S.B."/>
            <person name="Gainer-Dewar J."/>
            <person name="Goldberg J."/>
            <person name="Griggs A."/>
            <person name="Gujja S."/>
            <person name="Hansen M."/>
            <person name="Howarth C."/>
            <person name="Imamovic A."/>
            <person name="Larimer J."/>
            <person name="Martinez D."/>
            <person name="Murphy C."/>
            <person name="Pearson M.D."/>
            <person name="Persinoti G."/>
            <person name="Poon T."/>
            <person name="Priest M."/>
            <person name="Roberts A.D."/>
            <person name="Saif S."/>
            <person name="Shea T.D."/>
            <person name="Sykes S.N."/>
            <person name="Wortman J."/>
            <person name="Nusbaum C."/>
            <person name="Birren B."/>
        </authorList>
    </citation>
    <scope>NUCLEOTIDE SEQUENCE [LARGE SCALE GENOMIC DNA]</scope>
    <source>
        <strain evidence="1">CBS 288.86</strain>
    </source>
</reference>
<accession>A0A022W212</accession>
<dbReference type="AlphaFoldDB" id="A0A022W212"/>
<dbReference type="EMBL" id="KK207847">
    <property type="protein sequence ID" value="EZF52500.1"/>
    <property type="molecule type" value="Genomic_DNA"/>
</dbReference>
<protein>
    <submittedName>
        <fullName evidence="1">Uncharacterized protein</fullName>
    </submittedName>
</protein>
<name>A0A022W212_TRIRU</name>
<organism evidence="1">
    <name type="scientific">Trichophyton rubrum CBS 288.86</name>
    <dbReference type="NCBI Taxonomy" id="1215330"/>
    <lineage>
        <taxon>Eukaryota</taxon>
        <taxon>Fungi</taxon>
        <taxon>Dikarya</taxon>
        <taxon>Ascomycota</taxon>
        <taxon>Pezizomycotina</taxon>
        <taxon>Eurotiomycetes</taxon>
        <taxon>Eurotiomycetidae</taxon>
        <taxon>Onygenales</taxon>
        <taxon>Arthrodermataceae</taxon>
        <taxon>Trichophyton</taxon>
    </lineage>
</organism>
<sequence length="300" mass="34717">MSRVIGRPKRTSAEVAQILQTAVKNGLDRKQADRILSKAKMSDYLMKIYDHLDALKNPYLTPETNLPGIKINMGVKPRFFEQTSERELKEKYNLPTFQLDPHTKESPIPPNNSDSSYGLWLDLQEVFSKVGLLAEKSLARQRGLEILENRHGDNPMMIEFTGSPTRTHDYQWCTKMIYKYKDFPHLMVKSLHKITRDGTENCILRSELMILVRLIVLKARKDENEPHEIFPVLLISVRPYQYVIIEAYFDGKYVHVNYGKPIAMSDKLPPKEQDRRMKYVIGWATAQPCGKTASYKDSPQ</sequence>
<dbReference type="Proteomes" id="UP000023758">
    <property type="component" value="Unassembled WGS sequence"/>
</dbReference>
<dbReference type="OrthoDB" id="4169126at2759"/>
<proteinExistence type="predicted"/>